<accession>A0A4Q9M6D4</accession>
<feature type="compositionally biased region" description="Basic residues" evidence="1">
    <location>
        <begin position="40"/>
        <end position="52"/>
    </location>
</feature>
<gene>
    <name evidence="2" type="ORF">BD311DRAFT_770313</name>
</gene>
<reference evidence="2" key="1">
    <citation type="submission" date="2019-01" db="EMBL/GenBank/DDBJ databases">
        <title>Draft genome sequences of three monokaryotic isolates of the white-rot basidiomycete fungus Dichomitus squalens.</title>
        <authorList>
            <consortium name="DOE Joint Genome Institute"/>
            <person name="Lopez S.C."/>
            <person name="Andreopoulos B."/>
            <person name="Pangilinan J."/>
            <person name="Lipzen A."/>
            <person name="Riley R."/>
            <person name="Ahrendt S."/>
            <person name="Ng V."/>
            <person name="Barry K."/>
            <person name="Daum C."/>
            <person name="Grigoriev I.V."/>
            <person name="Hilden K.S."/>
            <person name="Makela M.R."/>
            <person name="de Vries R.P."/>
        </authorList>
    </citation>
    <scope>NUCLEOTIDE SEQUENCE [LARGE SCALE GENOMIC DNA]</scope>
    <source>
        <strain evidence="2">OM18370.1</strain>
    </source>
</reference>
<name>A0A4Q9M6D4_9APHY</name>
<evidence type="ECO:0000256" key="1">
    <source>
        <dbReference type="SAM" id="MobiDB-lite"/>
    </source>
</evidence>
<dbReference type="Proteomes" id="UP000292957">
    <property type="component" value="Unassembled WGS sequence"/>
</dbReference>
<sequence length="172" mass="19858">MTRFQREHTRSCTLPSHFAPFETSTVSPPHPSTAVAPIQHPHRNCSLRKLSRPGRSPTPSSALAQNRPLHRQRYRLPRGGMLDWSMRRCLRTSSSPFACTIVHDHFRARHGQHIRPSCQLLTGFVWCDHALRTVSPSRCLHDDPTIHDIFVDPRSATRTLYYHDTIDRLLIR</sequence>
<dbReference type="EMBL" id="ML143539">
    <property type="protein sequence ID" value="TBU22505.1"/>
    <property type="molecule type" value="Genomic_DNA"/>
</dbReference>
<protein>
    <submittedName>
        <fullName evidence="2">Uncharacterized protein</fullName>
    </submittedName>
</protein>
<dbReference type="AlphaFoldDB" id="A0A4Q9M6D4"/>
<proteinExistence type="predicted"/>
<evidence type="ECO:0000313" key="2">
    <source>
        <dbReference type="EMBL" id="TBU22505.1"/>
    </source>
</evidence>
<feature type="compositionally biased region" description="Basic and acidic residues" evidence="1">
    <location>
        <begin position="1"/>
        <end position="10"/>
    </location>
</feature>
<feature type="region of interest" description="Disordered" evidence="1">
    <location>
        <begin position="1"/>
        <end position="71"/>
    </location>
</feature>
<organism evidence="2">
    <name type="scientific">Dichomitus squalens</name>
    <dbReference type="NCBI Taxonomy" id="114155"/>
    <lineage>
        <taxon>Eukaryota</taxon>
        <taxon>Fungi</taxon>
        <taxon>Dikarya</taxon>
        <taxon>Basidiomycota</taxon>
        <taxon>Agaricomycotina</taxon>
        <taxon>Agaricomycetes</taxon>
        <taxon>Polyporales</taxon>
        <taxon>Polyporaceae</taxon>
        <taxon>Dichomitus</taxon>
    </lineage>
</organism>